<dbReference type="Gene3D" id="3.40.720.10">
    <property type="entry name" value="Alkaline Phosphatase, subunit A"/>
    <property type="match status" value="1"/>
</dbReference>
<keyword evidence="10" id="KW-1185">Reference proteome</keyword>
<dbReference type="InterPro" id="IPR024607">
    <property type="entry name" value="Sulfatase_CS"/>
</dbReference>
<dbReference type="SUPFAM" id="SSF53649">
    <property type="entry name" value="Alkaline phosphatase-like"/>
    <property type="match status" value="1"/>
</dbReference>
<keyword evidence="5" id="KW-0378">Hydrolase</keyword>
<evidence type="ECO:0000259" key="8">
    <source>
        <dbReference type="Pfam" id="PF00884"/>
    </source>
</evidence>
<gene>
    <name evidence="9" type="ORF">PQ465_11140</name>
</gene>
<feature type="signal peptide" evidence="7">
    <location>
        <begin position="1"/>
        <end position="22"/>
    </location>
</feature>
<dbReference type="InterPro" id="IPR035874">
    <property type="entry name" value="IDS"/>
</dbReference>
<evidence type="ECO:0000256" key="1">
    <source>
        <dbReference type="ARBA" id="ARBA00001913"/>
    </source>
</evidence>
<dbReference type="Proteomes" id="UP001221558">
    <property type="component" value="Chromosome"/>
</dbReference>
<keyword evidence="3" id="KW-0479">Metal-binding</keyword>
<proteinExistence type="inferred from homology"/>
<evidence type="ECO:0000313" key="9">
    <source>
        <dbReference type="EMBL" id="WDF66860.1"/>
    </source>
</evidence>
<protein>
    <submittedName>
        <fullName evidence="9">Sulfatase</fullName>
    </submittedName>
</protein>
<keyword evidence="4 7" id="KW-0732">Signal</keyword>
<name>A0ABY7WBN5_9SPHI</name>
<accession>A0ABY7WBN5</accession>
<dbReference type="RefSeq" id="WP_274265600.1">
    <property type="nucleotide sequence ID" value="NZ_CP117880.1"/>
</dbReference>
<dbReference type="InterPro" id="IPR000917">
    <property type="entry name" value="Sulfatase_N"/>
</dbReference>
<dbReference type="PANTHER" id="PTHR45953:SF1">
    <property type="entry name" value="IDURONATE 2-SULFATASE"/>
    <property type="match status" value="1"/>
</dbReference>
<keyword evidence="6" id="KW-0106">Calcium</keyword>
<feature type="chain" id="PRO_5047351995" evidence="7">
    <location>
        <begin position="23"/>
        <end position="496"/>
    </location>
</feature>
<reference evidence="9 10" key="1">
    <citation type="submission" date="2023-02" db="EMBL/GenBank/DDBJ databases">
        <title>Genome sequence of Sphingobacterium sp. KACC 22765.</title>
        <authorList>
            <person name="Kim S."/>
            <person name="Heo J."/>
            <person name="Kwon S.-W."/>
        </authorList>
    </citation>
    <scope>NUCLEOTIDE SEQUENCE [LARGE SCALE GENOMIC DNA]</scope>
    <source>
        <strain evidence="9 10">KACC 22765</strain>
    </source>
</reference>
<feature type="domain" description="Sulfatase N-terminal" evidence="8">
    <location>
        <begin position="34"/>
        <end position="392"/>
    </location>
</feature>
<sequence>MKTYVCFFFCLLSFIFCAKAQAQNQPDARAKKYNVLFLIADDLRTDLGVYGHAQAITPHLDSLASEGVWFEHAYCQYPLCNPSRSSLLSGRRPTTSGLYSNREWFNASFPDWVSLPKYFKQQGYTTIRSGKVFHGGIDDEEAWDIGGEPRQYGTTIHADPPIAVDSQAYWQGYTHAAPNVVPYQSTTRSDQWAALPGEDEKLLGDTKVADRAIQYLEDNKHAQQPFFLACGFSKPHTPFIAPQHFFDLYDLDSIALPPDFSSLPGIPVGFPAGSIRRRNADLFVNRTASSQEAKEYIRAYLACVSYMDWNVGRVLKKLEEAGLKENTIVVFWSDHGYQLGEKGKWSKAGSLWEQGTRVPFIIHDPRAKGNGQSSPRVVELLDIYPTLVDLCGLPANPGLEGASLKPLLDRPQQIWERPAYTVWNENGQGVTGITIRTEKWRYAEFFGHGAGKSLTDAVNDPHQLINLANDKNYADILQYFHDLAVRQVEGKVELSP</sequence>
<organism evidence="9 10">
    <name type="scientific">Sphingobacterium oryzagri</name>
    <dbReference type="NCBI Taxonomy" id="3025669"/>
    <lineage>
        <taxon>Bacteria</taxon>
        <taxon>Pseudomonadati</taxon>
        <taxon>Bacteroidota</taxon>
        <taxon>Sphingobacteriia</taxon>
        <taxon>Sphingobacteriales</taxon>
        <taxon>Sphingobacteriaceae</taxon>
        <taxon>Sphingobacterium</taxon>
    </lineage>
</organism>
<evidence type="ECO:0000256" key="6">
    <source>
        <dbReference type="ARBA" id="ARBA00022837"/>
    </source>
</evidence>
<dbReference type="PANTHER" id="PTHR45953">
    <property type="entry name" value="IDURONATE 2-SULFATASE"/>
    <property type="match status" value="1"/>
</dbReference>
<comment type="similarity">
    <text evidence="2">Belongs to the sulfatase family.</text>
</comment>
<evidence type="ECO:0000256" key="7">
    <source>
        <dbReference type="SAM" id="SignalP"/>
    </source>
</evidence>
<evidence type="ECO:0000256" key="3">
    <source>
        <dbReference type="ARBA" id="ARBA00022723"/>
    </source>
</evidence>
<evidence type="ECO:0000313" key="10">
    <source>
        <dbReference type="Proteomes" id="UP001221558"/>
    </source>
</evidence>
<evidence type="ECO:0000256" key="2">
    <source>
        <dbReference type="ARBA" id="ARBA00008779"/>
    </source>
</evidence>
<evidence type="ECO:0000256" key="4">
    <source>
        <dbReference type="ARBA" id="ARBA00022729"/>
    </source>
</evidence>
<dbReference type="CDD" id="cd16030">
    <property type="entry name" value="iduronate-2-sulfatase"/>
    <property type="match status" value="1"/>
</dbReference>
<comment type="cofactor">
    <cofactor evidence="1">
        <name>Ca(2+)</name>
        <dbReference type="ChEBI" id="CHEBI:29108"/>
    </cofactor>
</comment>
<evidence type="ECO:0000256" key="5">
    <source>
        <dbReference type="ARBA" id="ARBA00022801"/>
    </source>
</evidence>
<dbReference type="EMBL" id="CP117880">
    <property type="protein sequence ID" value="WDF66860.1"/>
    <property type="molecule type" value="Genomic_DNA"/>
</dbReference>
<dbReference type="Pfam" id="PF00884">
    <property type="entry name" value="Sulfatase"/>
    <property type="match status" value="1"/>
</dbReference>
<dbReference type="PROSITE" id="PS00149">
    <property type="entry name" value="SULFATASE_2"/>
    <property type="match status" value="1"/>
</dbReference>
<dbReference type="InterPro" id="IPR017850">
    <property type="entry name" value="Alkaline_phosphatase_core_sf"/>
</dbReference>